<proteinExistence type="predicted"/>
<name>A0A0F8Z391_9ZZZZ</name>
<dbReference type="SUPFAM" id="SSF55347">
    <property type="entry name" value="Glyceraldehyde-3-phosphate dehydrogenase-like, C-terminal domain"/>
    <property type="match status" value="1"/>
</dbReference>
<dbReference type="Pfam" id="PF19051">
    <property type="entry name" value="GFO_IDH_MocA_C2"/>
    <property type="match status" value="1"/>
</dbReference>
<reference evidence="3" key="1">
    <citation type="journal article" date="2015" name="Nature">
        <title>Complex archaea that bridge the gap between prokaryotes and eukaryotes.</title>
        <authorList>
            <person name="Spang A."/>
            <person name="Saw J.H."/>
            <person name="Jorgensen S.L."/>
            <person name="Zaremba-Niedzwiedzka K."/>
            <person name="Martijn J."/>
            <person name="Lind A.E."/>
            <person name="van Eijk R."/>
            <person name="Schleper C."/>
            <person name="Guy L."/>
            <person name="Ettema T.J."/>
        </authorList>
    </citation>
    <scope>NUCLEOTIDE SEQUENCE</scope>
</reference>
<dbReference type="InterPro" id="IPR043906">
    <property type="entry name" value="Gfo/Idh/MocA_OxRdtase_bact_C"/>
</dbReference>
<evidence type="ECO:0000259" key="2">
    <source>
        <dbReference type="Pfam" id="PF19051"/>
    </source>
</evidence>
<dbReference type="Gene3D" id="3.40.50.720">
    <property type="entry name" value="NAD(P)-binding Rossmann-like Domain"/>
    <property type="match status" value="1"/>
</dbReference>
<dbReference type="PANTHER" id="PTHR43818:SF5">
    <property type="entry name" value="OXIDOREDUCTASE FAMILY PROTEIN"/>
    <property type="match status" value="1"/>
</dbReference>
<dbReference type="EMBL" id="LAZR01050048">
    <property type="protein sequence ID" value="KKK88232.1"/>
    <property type="molecule type" value="Genomic_DNA"/>
</dbReference>
<evidence type="ECO:0000313" key="3">
    <source>
        <dbReference type="EMBL" id="KKK88232.1"/>
    </source>
</evidence>
<feature type="domain" description="Gfo/Idh/MocA-like oxidoreductase bacterial type C-terminal" evidence="2">
    <location>
        <begin position="219"/>
        <end position="287"/>
    </location>
</feature>
<evidence type="ECO:0008006" key="4">
    <source>
        <dbReference type="Google" id="ProtNLM"/>
    </source>
</evidence>
<accession>A0A0F8Z391</accession>
<dbReference type="SUPFAM" id="SSF51735">
    <property type="entry name" value="NAD(P)-binding Rossmann-fold domains"/>
    <property type="match status" value="1"/>
</dbReference>
<dbReference type="PANTHER" id="PTHR43818">
    <property type="entry name" value="BCDNA.GH03377"/>
    <property type="match status" value="1"/>
</dbReference>
<dbReference type="InterPro" id="IPR036291">
    <property type="entry name" value="NAD(P)-bd_dom_sf"/>
</dbReference>
<feature type="non-terminal residue" evidence="3">
    <location>
        <position position="423"/>
    </location>
</feature>
<gene>
    <name evidence="3" type="ORF">LCGC14_2745250</name>
</gene>
<dbReference type="InterPro" id="IPR000683">
    <property type="entry name" value="Gfo/Idh/MocA-like_OxRdtase_N"/>
</dbReference>
<feature type="non-terminal residue" evidence="3">
    <location>
        <position position="1"/>
    </location>
</feature>
<evidence type="ECO:0000259" key="1">
    <source>
        <dbReference type="Pfam" id="PF01408"/>
    </source>
</evidence>
<protein>
    <recommendedName>
        <fullName evidence="4">Gfo/Idh/MocA-like oxidoreductase N-terminal domain-containing protein</fullName>
    </recommendedName>
</protein>
<dbReference type="AlphaFoldDB" id="A0A0F8Z391"/>
<dbReference type="Gene3D" id="3.30.360.10">
    <property type="entry name" value="Dihydrodipicolinate Reductase, domain 2"/>
    <property type="match status" value="1"/>
</dbReference>
<dbReference type="GO" id="GO:0000166">
    <property type="term" value="F:nucleotide binding"/>
    <property type="evidence" value="ECO:0007669"/>
    <property type="project" value="InterPro"/>
</dbReference>
<comment type="caution">
    <text evidence="3">The sequence shown here is derived from an EMBL/GenBank/DDBJ whole genome shotgun (WGS) entry which is preliminary data.</text>
</comment>
<dbReference type="InterPro" id="IPR050463">
    <property type="entry name" value="Gfo/Idh/MocA_oxidrdct_glycsds"/>
</dbReference>
<organism evidence="3">
    <name type="scientific">marine sediment metagenome</name>
    <dbReference type="NCBI Taxonomy" id="412755"/>
    <lineage>
        <taxon>unclassified sequences</taxon>
        <taxon>metagenomes</taxon>
        <taxon>ecological metagenomes</taxon>
    </lineage>
</organism>
<dbReference type="Pfam" id="PF01408">
    <property type="entry name" value="GFO_IDH_MocA"/>
    <property type="match status" value="1"/>
</dbReference>
<feature type="domain" description="Gfo/Idh/MocA-like oxidoreductase N-terminal" evidence="1">
    <location>
        <begin position="91"/>
        <end position="189"/>
    </location>
</feature>
<sequence length="423" mass="47916">RFAGLFAGRKVELLDQLLDLLEELLRRGDDQRIRTLVDADRHLLGFCGRVTPRTASASAEHSYELFRRRLTAAPCAADHPVLELFLDDPGDLAGLCDVDRNVLEKRAAETEELQGKKPKLYDDYREIIDRKDVDVIIIGTPDHWHCMPMVEACQAGKDVYVEKPIANSIEECNIMVEAARKYERVVQVGQWQRSDPHWQDAVDFVRSGKLGKIRTVKAWIYVGWKGELPVMADEAAPEGVDYDFWLGPATKRPFNIYRFHWHFRWFWDYAGGLMTDWGVHLLDYALYGMNQYVPNSVMSSGGKFAYPSDARETPDTQYAVYDFNDFGLLWESSIGIAGGNYGRGHGVAFLGNNGTLVVNRAGWEVIPEVIGGEKMMEEVPLIKRNPEAGSGLDHHVHNFLDCMKTREKPKADVEIGAHIARFA</sequence>